<comment type="caution">
    <text evidence="5">The sequence shown here is derived from an EMBL/GenBank/DDBJ whole genome shotgun (WGS) entry which is preliminary data.</text>
</comment>
<dbReference type="InterPro" id="IPR027788">
    <property type="entry name" value="Alpha/beta-hydrolase_N_dom"/>
</dbReference>
<sequence>MTTRQGRTHCYQFSGLVAAAVMFCLSLTPSLLPRGYLYQGLISGLLTAVGYGLGVLTAWLGRQIIGRPLPEAGPRAWRILLAAATVAGAISVYAGARWQTQIHQLIDLDPPPRVGYLLVPPIAVVTAAAWVGLARLLRQAARWIAALLGRWIPAALVVHAFASHDVHHGLGRWSERRTAGSHVTEETYPRGGRVPISGPPTPPGPATTPPGSCVRQGQ</sequence>
<dbReference type="AlphaFoldDB" id="A0A7W7HL07"/>
<evidence type="ECO:0000259" key="3">
    <source>
        <dbReference type="Pfam" id="PF15420"/>
    </source>
</evidence>
<dbReference type="RefSeq" id="WP_188124334.1">
    <property type="nucleotide sequence ID" value="NZ_BOMP01000197.1"/>
</dbReference>
<dbReference type="EMBL" id="JACHNC010000001">
    <property type="protein sequence ID" value="MBB4752496.1"/>
    <property type="molecule type" value="Genomic_DNA"/>
</dbReference>
<feature type="transmembrane region" description="Helical" evidence="2">
    <location>
        <begin position="116"/>
        <end position="136"/>
    </location>
</feature>
<proteinExistence type="predicted"/>
<dbReference type="Pfam" id="PF15420">
    <property type="entry name" value="Abhydrolase_9_N"/>
    <property type="match status" value="1"/>
</dbReference>
<dbReference type="EMBL" id="BOMP01000197">
    <property type="protein sequence ID" value="GIE46283.1"/>
    <property type="molecule type" value="Genomic_DNA"/>
</dbReference>
<feature type="domain" description="Alpha/beta-hydrolase N-terminal" evidence="3">
    <location>
        <begin position="27"/>
        <end position="156"/>
    </location>
</feature>
<organism evidence="5 6">
    <name type="scientific">Actinoplanes lobatus</name>
    <dbReference type="NCBI Taxonomy" id="113568"/>
    <lineage>
        <taxon>Bacteria</taxon>
        <taxon>Bacillati</taxon>
        <taxon>Actinomycetota</taxon>
        <taxon>Actinomycetes</taxon>
        <taxon>Micromonosporales</taxon>
        <taxon>Micromonosporaceae</taxon>
        <taxon>Actinoplanes</taxon>
    </lineage>
</organism>
<evidence type="ECO:0000313" key="4">
    <source>
        <dbReference type="EMBL" id="GIE46283.1"/>
    </source>
</evidence>
<feature type="region of interest" description="Disordered" evidence="1">
    <location>
        <begin position="176"/>
        <end position="218"/>
    </location>
</feature>
<dbReference type="Proteomes" id="UP000631312">
    <property type="component" value="Unassembled WGS sequence"/>
</dbReference>
<evidence type="ECO:0000256" key="2">
    <source>
        <dbReference type="SAM" id="Phobius"/>
    </source>
</evidence>
<evidence type="ECO:0000313" key="7">
    <source>
        <dbReference type="Proteomes" id="UP000631312"/>
    </source>
</evidence>
<keyword evidence="2" id="KW-0812">Transmembrane</keyword>
<feature type="transmembrane region" description="Helical" evidence="2">
    <location>
        <begin position="38"/>
        <end position="59"/>
    </location>
</feature>
<protein>
    <submittedName>
        <fullName evidence="5">Putative membrane protein</fullName>
    </submittedName>
</protein>
<keyword evidence="2" id="KW-1133">Transmembrane helix</keyword>
<gene>
    <name evidence="4" type="ORF">Alo02nite_91810</name>
    <name evidence="5" type="ORF">BJ964_006657</name>
</gene>
<feature type="compositionally biased region" description="Basic and acidic residues" evidence="1">
    <location>
        <begin position="176"/>
        <end position="188"/>
    </location>
</feature>
<evidence type="ECO:0000256" key="1">
    <source>
        <dbReference type="SAM" id="MobiDB-lite"/>
    </source>
</evidence>
<feature type="compositionally biased region" description="Pro residues" evidence="1">
    <location>
        <begin position="197"/>
        <end position="208"/>
    </location>
</feature>
<evidence type="ECO:0000313" key="5">
    <source>
        <dbReference type="EMBL" id="MBB4752496.1"/>
    </source>
</evidence>
<keyword evidence="2" id="KW-0472">Membrane</keyword>
<dbReference type="Proteomes" id="UP000590511">
    <property type="component" value="Unassembled WGS sequence"/>
</dbReference>
<reference evidence="4 7" key="2">
    <citation type="submission" date="2021-01" db="EMBL/GenBank/DDBJ databases">
        <title>Whole genome shotgun sequence of Actinoplanes lobatus NBRC 12513.</title>
        <authorList>
            <person name="Komaki H."/>
            <person name="Tamura T."/>
        </authorList>
    </citation>
    <scope>NUCLEOTIDE SEQUENCE [LARGE SCALE GENOMIC DNA]</scope>
    <source>
        <strain evidence="4 7">NBRC 12513</strain>
    </source>
</reference>
<name>A0A7W7HL07_9ACTN</name>
<feature type="transmembrane region" description="Helical" evidence="2">
    <location>
        <begin position="79"/>
        <end position="96"/>
    </location>
</feature>
<accession>A0A7W7HL07</accession>
<feature type="transmembrane region" description="Helical" evidence="2">
    <location>
        <begin position="12"/>
        <end position="32"/>
    </location>
</feature>
<reference evidence="5 6" key="1">
    <citation type="submission" date="2020-08" db="EMBL/GenBank/DDBJ databases">
        <title>Sequencing the genomes of 1000 actinobacteria strains.</title>
        <authorList>
            <person name="Klenk H.-P."/>
        </authorList>
    </citation>
    <scope>NUCLEOTIDE SEQUENCE [LARGE SCALE GENOMIC DNA]</scope>
    <source>
        <strain evidence="5 6">DSM 43150</strain>
    </source>
</reference>
<keyword evidence="7" id="KW-1185">Reference proteome</keyword>
<evidence type="ECO:0000313" key="6">
    <source>
        <dbReference type="Proteomes" id="UP000590511"/>
    </source>
</evidence>